<comment type="similarity">
    <text evidence="2">Belongs to the tellurite-resistance/dicarboxylate transporter (TDT) family.</text>
</comment>
<keyword evidence="3" id="KW-0813">Transport</keyword>
<dbReference type="Gene3D" id="1.50.10.150">
    <property type="entry name" value="Voltage-dependent anion channel"/>
    <property type="match status" value="1"/>
</dbReference>
<dbReference type="CDD" id="cd09319">
    <property type="entry name" value="TDT_like_1"/>
    <property type="match status" value="1"/>
</dbReference>
<feature type="transmembrane region" description="Helical" evidence="8">
    <location>
        <begin position="282"/>
        <end position="301"/>
    </location>
</feature>
<keyword evidence="7 8" id="KW-0472">Membrane</keyword>
<evidence type="ECO:0000256" key="2">
    <source>
        <dbReference type="ARBA" id="ARBA00008566"/>
    </source>
</evidence>
<name>A0A517QUX3_9PLAN</name>
<sequence length="359" mass="39164">MATGIVSIAIAHVATAYVEAAHVGAVDVGVAGSWLSMVSLALLWINVCLFALQIMLTGVRVLRSFPRVIADLFDHKRAFGFFSMVAASAVLGGQFLLIADIPGVALALWCFAAALWLIFTYLIFTCVTIMRNKPSLNDGLHGGWLLAVVATQAVSILGVLCVEFVEFGDLILFVSLALWLSGGMLYVLIISLIFYRYCFGAIDVESMSPPYWINMGAMAISTLAGTTLIEAAHSSPLLTQILPFMKGMALLCWSTATWWIPLLVMLGLWRHLSQRKKLEYDLRYWSIVFPLGMYSVSTRGVSHAMNVHLLDQLSILFAYIALAAWLLTSVGLGRHLIRGFYRSGEPSAPNSRASGGDSC</sequence>
<feature type="transmembrane region" description="Helical" evidence="8">
    <location>
        <begin position="105"/>
        <end position="130"/>
    </location>
</feature>
<evidence type="ECO:0000256" key="5">
    <source>
        <dbReference type="ARBA" id="ARBA00022692"/>
    </source>
</evidence>
<dbReference type="KEGG" id="tpol:Mal48_47160"/>
<dbReference type="PANTHER" id="PTHR31686:SF1">
    <property type="entry name" value="SULFITE EFFLUX PUMP SSU1"/>
    <property type="match status" value="1"/>
</dbReference>
<feature type="transmembrane region" description="Helical" evidence="8">
    <location>
        <begin position="248"/>
        <end position="270"/>
    </location>
</feature>
<keyword evidence="6 8" id="KW-1133">Transmembrane helix</keyword>
<keyword evidence="4" id="KW-1003">Cell membrane</keyword>
<feature type="transmembrane region" description="Helical" evidence="8">
    <location>
        <begin position="313"/>
        <end position="333"/>
    </location>
</feature>
<dbReference type="InterPro" id="IPR051629">
    <property type="entry name" value="Sulfite_efflux_TDT"/>
</dbReference>
<dbReference type="EMBL" id="CP036267">
    <property type="protein sequence ID" value="QDT35439.1"/>
    <property type="molecule type" value="Genomic_DNA"/>
</dbReference>
<keyword evidence="10" id="KW-1185">Reference proteome</keyword>
<dbReference type="PANTHER" id="PTHR31686">
    <property type="match status" value="1"/>
</dbReference>
<feature type="transmembrane region" description="Helical" evidence="8">
    <location>
        <begin position="142"/>
        <end position="165"/>
    </location>
</feature>
<protein>
    <submittedName>
        <fullName evidence="9">Putative membrane protein</fullName>
    </submittedName>
</protein>
<comment type="subcellular location">
    <subcellularLocation>
        <location evidence="1">Cell membrane</location>
        <topology evidence="1">Multi-pass membrane protein</topology>
    </subcellularLocation>
</comment>
<dbReference type="InterPro" id="IPR038665">
    <property type="entry name" value="Voltage-dep_anion_channel_sf"/>
</dbReference>
<evidence type="ECO:0000256" key="6">
    <source>
        <dbReference type="ARBA" id="ARBA00022989"/>
    </source>
</evidence>
<dbReference type="AlphaFoldDB" id="A0A517QUX3"/>
<gene>
    <name evidence="9" type="ORF">Mal48_47160</name>
</gene>
<dbReference type="GO" id="GO:0000319">
    <property type="term" value="F:sulfite transmembrane transporter activity"/>
    <property type="evidence" value="ECO:0007669"/>
    <property type="project" value="TreeGrafter"/>
</dbReference>
<evidence type="ECO:0000256" key="3">
    <source>
        <dbReference type="ARBA" id="ARBA00022448"/>
    </source>
</evidence>
<dbReference type="Proteomes" id="UP000315724">
    <property type="component" value="Chromosome"/>
</dbReference>
<dbReference type="GO" id="GO:0005886">
    <property type="term" value="C:plasma membrane"/>
    <property type="evidence" value="ECO:0007669"/>
    <property type="project" value="UniProtKB-SubCell"/>
</dbReference>
<feature type="transmembrane region" description="Helical" evidence="8">
    <location>
        <begin position="171"/>
        <end position="199"/>
    </location>
</feature>
<feature type="transmembrane region" description="Helical" evidence="8">
    <location>
        <begin position="78"/>
        <end position="99"/>
    </location>
</feature>
<feature type="transmembrane region" description="Helical" evidence="8">
    <location>
        <begin position="211"/>
        <end position="228"/>
    </location>
</feature>
<dbReference type="InterPro" id="IPR004695">
    <property type="entry name" value="SLAC1/Mae1/Ssu1/TehA"/>
</dbReference>
<evidence type="ECO:0000256" key="4">
    <source>
        <dbReference type="ARBA" id="ARBA00022475"/>
    </source>
</evidence>
<evidence type="ECO:0000256" key="8">
    <source>
        <dbReference type="SAM" id="Phobius"/>
    </source>
</evidence>
<dbReference type="Pfam" id="PF03595">
    <property type="entry name" value="SLAC1"/>
    <property type="match status" value="1"/>
</dbReference>
<accession>A0A517QUX3</accession>
<organism evidence="9 10">
    <name type="scientific">Thalassoglobus polymorphus</name>
    <dbReference type="NCBI Taxonomy" id="2527994"/>
    <lineage>
        <taxon>Bacteria</taxon>
        <taxon>Pseudomonadati</taxon>
        <taxon>Planctomycetota</taxon>
        <taxon>Planctomycetia</taxon>
        <taxon>Planctomycetales</taxon>
        <taxon>Planctomycetaceae</taxon>
        <taxon>Thalassoglobus</taxon>
    </lineage>
</organism>
<evidence type="ECO:0000313" key="9">
    <source>
        <dbReference type="EMBL" id="QDT35439.1"/>
    </source>
</evidence>
<dbReference type="OrthoDB" id="958273at2"/>
<evidence type="ECO:0000313" key="10">
    <source>
        <dbReference type="Proteomes" id="UP000315724"/>
    </source>
</evidence>
<feature type="transmembrane region" description="Helical" evidence="8">
    <location>
        <begin position="36"/>
        <end position="57"/>
    </location>
</feature>
<evidence type="ECO:0000256" key="7">
    <source>
        <dbReference type="ARBA" id="ARBA00023136"/>
    </source>
</evidence>
<reference evidence="9 10" key="1">
    <citation type="submission" date="2019-02" db="EMBL/GenBank/DDBJ databases">
        <title>Deep-cultivation of Planctomycetes and their phenomic and genomic characterization uncovers novel biology.</title>
        <authorList>
            <person name="Wiegand S."/>
            <person name="Jogler M."/>
            <person name="Boedeker C."/>
            <person name="Pinto D."/>
            <person name="Vollmers J."/>
            <person name="Rivas-Marin E."/>
            <person name="Kohn T."/>
            <person name="Peeters S.H."/>
            <person name="Heuer A."/>
            <person name="Rast P."/>
            <person name="Oberbeckmann S."/>
            <person name="Bunk B."/>
            <person name="Jeske O."/>
            <person name="Meyerdierks A."/>
            <person name="Storesund J.E."/>
            <person name="Kallscheuer N."/>
            <person name="Luecker S."/>
            <person name="Lage O.M."/>
            <person name="Pohl T."/>
            <person name="Merkel B.J."/>
            <person name="Hornburger P."/>
            <person name="Mueller R.-W."/>
            <person name="Bruemmer F."/>
            <person name="Labrenz M."/>
            <person name="Spormann A.M."/>
            <person name="Op den Camp H."/>
            <person name="Overmann J."/>
            <person name="Amann R."/>
            <person name="Jetten M.S.M."/>
            <person name="Mascher T."/>
            <person name="Medema M.H."/>
            <person name="Devos D.P."/>
            <person name="Kaster A.-K."/>
            <person name="Ovreas L."/>
            <person name="Rohde M."/>
            <person name="Galperin M.Y."/>
            <person name="Jogler C."/>
        </authorList>
    </citation>
    <scope>NUCLEOTIDE SEQUENCE [LARGE SCALE GENOMIC DNA]</scope>
    <source>
        <strain evidence="9 10">Mal48</strain>
    </source>
</reference>
<proteinExistence type="inferred from homology"/>
<evidence type="ECO:0000256" key="1">
    <source>
        <dbReference type="ARBA" id="ARBA00004651"/>
    </source>
</evidence>
<keyword evidence="5 8" id="KW-0812">Transmembrane</keyword>